<protein>
    <submittedName>
        <fullName evidence="3">Uncharacterized protein</fullName>
    </submittedName>
</protein>
<dbReference type="EMBL" id="SNSC02000011">
    <property type="protein sequence ID" value="TID19976.1"/>
    <property type="molecule type" value="Genomic_DNA"/>
</dbReference>
<dbReference type="STRING" id="86259.A0A4Z1PDN8"/>
<dbReference type="AlphaFoldDB" id="A0A4Z1PDN8"/>
<feature type="compositionally biased region" description="Basic and acidic residues" evidence="1">
    <location>
        <begin position="313"/>
        <end position="322"/>
    </location>
</feature>
<dbReference type="Proteomes" id="UP000298493">
    <property type="component" value="Unassembled WGS sequence"/>
</dbReference>
<evidence type="ECO:0000256" key="1">
    <source>
        <dbReference type="SAM" id="MobiDB-lite"/>
    </source>
</evidence>
<evidence type="ECO:0000256" key="2">
    <source>
        <dbReference type="SAM" id="Phobius"/>
    </source>
</evidence>
<reference evidence="3 4" key="1">
    <citation type="submission" date="2019-04" db="EMBL/GenBank/DDBJ databases">
        <title>High contiguity whole genome sequence and gene annotation resource for two Venturia nashicola isolates.</title>
        <authorList>
            <person name="Prokchorchik M."/>
            <person name="Won K."/>
            <person name="Lee Y."/>
            <person name="Choi E.D."/>
            <person name="Segonzac C."/>
            <person name="Sohn K.H."/>
        </authorList>
    </citation>
    <scope>NUCLEOTIDE SEQUENCE [LARGE SCALE GENOMIC DNA]</scope>
    <source>
        <strain evidence="3 4">PRI2</strain>
    </source>
</reference>
<feature type="compositionally biased region" description="Polar residues" evidence="1">
    <location>
        <begin position="152"/>
        <end position="171"/>
    </location>
</feature>
<feature type="region of interest" description="Disordered" evidence="1">
    <location>
        <begin position="135"/>
        <end position="175"/>
    </location>
</feature>
<organism evidence="3 4">
    <name type="scientific">Venturia nashicola</name>
    <dbReference type="NCBI Taxonomy" id="86259"/>
    <lineage>
        <taxon>Eukaryota</taxon>
        <taxon>Fungi</taxon>
        <taxon>Dikarya</taxon>
        <taxon>Ascomycota</taxon>
        <taxon>Pezizomycotina</taxon>
        <taxon>Dothideomycetes</taxon>
        <taxon>Pleosporomycetidae</taxon>
        <taxon>Venturiales</taxon>
        <taxon>Venturiaceae</taxon>
        <taxon>Venturia</taxon>
    </lineage>
</organism>
<accession>A0A4Z1PDN8</accession>
<gene>
    <name evidence="3" type="ORF">E6O75_ATG07436</name>
</gene>
<dbReference type="OrthoDB" id="5215637at2759"/>
<feature type="region of interest" description="Disordered" evidence="1">
    <location>
        <begin position="270"/>
        <end position="322"/>
    </location>
</feature>
<comment type="caution">
    <text evidence="3">The sequence shown here is derived from an EMBL/GenBank/DDBJ whole genome shotgun (WGS) entry which is preliminary data.</text>
</comment>
<name>A0A4Z1PDN8_9PEZI</name>
<evidence type="ECO:0000313" key="4">
    <source>
        <dbReference type="Proteomes" id="UP000298493"/>
    </source>
</evidence>
<feature type="compositionally biased region" description="Basic and acidic residues" evidence="1">
    <location>
        <begin position="285"/>
        <end position="297"/>
    </location>
</feature>
<keyword evidence="2" id="KW-1133">Transmembrane helix</keyword>
<keyword evidence="4" id="KW-1185">Reference proteome</keyword>
<evidence type="ECO:0000313" key="3">
    <source>
        <dbReference type="EMBL" id="TID19976.1"/>
    </source>
</evidence>
<sequence length="322" mass="33954">MDSPQCYVKLNNTVVPNNWKICGKRSNQTQNLQCCADGDFCLIDGLCRYSHSEVGASGYYAGGCTSKDYKDGSCPQLCNTQGKKDVVFDTKQRIWSCCGGDAKLTPHCDTPTNDNFSASGMYQLTTIYQAGVGPVPTSTSSDVNRDRPGPTPHSNSTIASPAGTTETSTNHGVVVGTKTPSLTTLPDSSISAGLAAGIGAGAAVTVLLVIGALLWFCRRKKKTRKSMTENSPFIPLSGGGQAEVGNDTPTTPVTTRASINASETHAKVVSHEMSEDSMNVAELAGGEKGERRGDLGRTGEIPEMDGTDVGMGVKDENRDTKR</sequence>
<feature type="transmembrane region" description="Helical" evidence="2">
    <location>
        <begin position="194"/>
        <end position="217"/>
    </location>
</feature>
<keyword evidence="2" id="KW-0472">Membrane</keyword>
<proteinExistence type="predicted"/>
<feature type="region of interest" description="Disordered" evidence="1">
    <location>
        <begin position="226"/>
        <end position="245"/>
    </location>
</feature>
<keyword evidence="2" id="KW-0812">Transmembrane</keyword>